<evidence type="ECO:0000313" key="9">
    <source>
        <dbReference type="EMBL" id="KAG7361349.1"/>
    </source>
</evidence>
<dbReference type="EMBL" id="JAGRRH010000013">
    <property type="protein sequence ID" value="KAG7361349.1"/>
    <property type="molecule type" value="Genomic_DNA"/>
</dbReference>
<feature type="transmembrane region" description="Helical" evidence="8">
    <location>
        <begin position="173"/>
        <end position="194"/>
    </location>
</feature>
<feature type="transmembrane region" description="Helical" evidence="8">
    <location>
        <begin position="443"/>
        <end position="464"/>
    </location>
</feature>
<feature type="transmembrane region" description="Helical" evidence="8">
    <location>
        <begin position="84"/>
        <end position="102"/>
    </location>
</feature>
<keyword evidence="10" id="KW-1185">Reference proteome</keyword>
<dbReference type="AlphaFoldDB" id="A0A9K3PY10"/>
<evidence type="ECO:0000256" key="7">
    <source>
        <dbReference type="ARBA" id="ARBA00024041"/>
    </source>
</evidence>
<feature type="transmembrane region" description="Helical" evidence="8">
    <location>
        <begin position="382"/>
        <end position="401"/>
    </location>
</feature>
<dbReference type="PANTHER" id="PTHR45826:SF2">
    <property type="entry name" value="AMINO ACID TRANSPORTER"/>
    <property type="match status" value="1"/>
</dbReference>
<evidence type="ECO:0000256" key="1">
    <source>
        <dbReference type="ARBA" id="ARBA00004651"/>
    </source>
</evidence>
<evidence type="ECO:0000256" key="4">
    <source>
        <dbReference type="ARBA" id="ARBA00022692"/>
    </source>
</evidence>
<reference evidence="9" key="1">
    <citation type="journal article" date="2021" name="Sci. Rep.">
        <title>Diploid genomic architecture of Nitzschia inconspicua, an elite biomass production diatom.</title>
        <authorList>
            <person name="Oliver A."/>
            <person name="Podell S."/>
            <person name="Pinowska A."/>
            <person name="Traller J.C."/>
            <person name="Smith S.R."/>
            <person name="McClure R."/>
            <person name="Beliaev A."/>
            <person name="Bohutskyi P."/>
            <person name="Hill E.A."/>
            <person name="Rabines A."/>
            <person name="Zheng H."/>
            <person name="Allen L.Z."/>
            <person name="Kuo A."/>
            <person name="Grigoriev I.V."/>
            <person name="Allen A.E."/>
            <person name="Hazlebeck D."/>
            <person name="Allen E.E."/>
        </authorList>
    </citation>
    <scope>NUCLEOTIDE SEQUENCE</scope>
    <source>
        <strain evidence="9">Hildebrandi</strain>
    </source>
</reference>
<comment type="caution">
    <text evidence="9">The sequence shown here is derived from an EMBL/GenBank/DDBJ whole genome shotgun (WGS) entry which is preliminary data.</text>
</comment>
<reference evidence="9" key="2">
    <citation type="submission" date="2021-04" db="EMBL/GenBank/DDBJ databases">
        <authorList>
            <person name="Podell S."/>
        </authorList>
    </citation>
    <scope>NUCLEOTIDE SEQUENCE</scope>
    <source>
        <strain evidence="9">Hildebrandi</strain>
    </source>
</reference>
<keyword evidence="2" id="KW-0813">Transport</keyword>
<dbReference type="OrthoDB" id="5982228at2759"/>
<keyword evidence="6 8" id="KW-0472">Membrane</keyword>
<keyword evidence="3" id="KW-1003">Cell membrane</keyword>
<dbReference type="PIRSF" id="PIRSF006060">
    <property type="entry name" value="AA_transporter"/>
    <property type="match status" value="1"/>
</dbReference>
<keyword evidence="4 8" id="KW-0812">Transmembrane</keyword>
<feature type="transmembrane region" description="Helical" evidence="8">
    <location>
        <begin position="289"/>
        <end position="311"/>
    </location>
</feature>
<dbReference type="Pfam" id="PF13520">
    <property type="entry name" value="AA_permease_2"/>
    <property type="match status" value="1"/>
</dbReference>
<comment type="similarity">
    <text evidence="7">Belongs to the amino acid-polyamine-organocation (APC) superfamily. Polyamine:cation symporter (PHS) (TC 2.A.3.12) family.</text>
</comment>
<evidence type="ECO:0000256" key="6">
    <source>
        <dbReference type="ARBA" id="ARBA00023136"/>
    </source>
</evidence>
<dbReference type="PANTHER" id="PTHR45826">
    <property type="entry name" value="POLYAMINE TRANSPORTER PUT1"/>
    <property type="match status" value="1"/>
</dbReference>
<dbReference type="Proteomes" id="UP000693970">
    <property type="component" value="Unassembled WGS sequence"/>
</dbReference>
<dbReference type="GO" id="GO:0005886">
    <property type="term" value="C:plasma membrane"/>
    <property type="evidence" value="ECO:0007669"/>
    <property type="project" value="UniProtKB-SubCell"/>
</dbReference>
<evidence type="ECO:0000256" key="2">
    <source>
        <dbReference type="ARBA" id="ARBA00022448"/>
    </source>
</evidence>
<comment type="subcellular location">
    <subcellularLocation>
        <location evidence="1">Cell membrane</location>
        <topology evidence="1">Multi-pass membrane protein</topology>
    </subcellularLocation>
</comment>
<dbReference type="InterPro" id="IPR002293">
    <property type="entry name" value="AA/rel_permease1"/>
</dbReference>
<gene>
    <name evidence="9" type="ORF">IV203_036449</name>
</gene>
<proteinExistence type="inferred from homology"/>
<feature type="transmembrane region" description="Helical" evidence="8">
    <location>
        <begin position="56"/>
        <end position="77"/>
    </location>
</feature>
<organism evidence="9 10">
    <name type="scientific">Nitzschia inconspicua</name>
    <dbReference type="NCBI Taxonomy" id="303405"/>
    <lineage>
        <taxon>Eukaryota</taxon>
        <taxon>Sar</taxon>
        <taxon>Stramenopiles</taxon>
        <taxon>Ochrophyta</taxon>
        <taxon>Bacillariophyta</taxon>
        <taxon>Bacillariophyceae</taxon>
        <taxon>Bacillariophycidae</taxon>
        <taxon>Bacillariales</taxon>
        <taxon>Bacillariaceae</taxon>
        <taxon>Nitzschia</taxon>
    </lineage>
</organism>
<evidence type="ECO:0000256" key="8">
    <source>
        <dbReference type="SAM" id="Phobius"/>
    </source>
</evidence>
<sequence length="528" mass="57078">MMVAIDQSALQSLGNGGREEDAALVKVGNDGDKKLPLEVEDGTSTLPPMVPPANSSIGVVSLAMIVFFNVSGGPFGIEESVRSAGFLFSILGFVLFPLIWSVPESLVTAELGSAYPEASGGVVWVEEAFGQLAGWQAGYLGWMAGATDNAIYPVLFLDYAIQMWSSADELDSVVRLILIGVVSVFLGFLNWLGLEIVGKMSLIIGILSMSPFVIMVLVGVFQLDPQRWLQTPSLSQSEEVESSTNLRVILGSIAWRPFLNNLFWNLNSFDAGACYAGEVENPGRTLPRAMFVAVCMVIAGYLFPLMVAIGATDSTPEDWEDGYLATAAGSIGGRWLEAWVILAAGIANISLYQAELSADAYQLMGMADRGFLPKIFSTRSRYGTPTYGIMLGVAVIIAMGNFDLERLIEMLNLNYSTSLLMEYAAFLKLRVSKPDVPRPYRIPFGMVGCTILLLVPTVATLAVICLSSARTLVFSLVVNLVGILIFYVRRMSKSFPCPRCCGYTRVDTSPQDLDNSTNAEEDSLPGLS</sequence>
<protein>
    <submittedName>
        <fullName evidence="9">Amino acid permease</fullName>
    </submittedName>
</protein>
<dbReference type="InterPro" id="IPR044566">
    <property type="entry name" value="RMV1-like"/>
</dbReference>
<evidence type="ECO:0000256" key="3">
    <source>
        <dbReference type="ARBA" id="ARBA00022475"/>
    </source>
</evidence>
<evidence type="ECO:0000256" key="5">
    <source>
        <dbReference type="ARBA" id="ARBA00022989"/>
    </source>
</evidence>
<keyword evidence="5 8" id="KW-1133">Transmembrane helix</keyword>
<evidence type="ECO:0000313" key="10">
    <source>
        <dbReference type="Proteomes" id="UP000693970"/>
    </source>
</evidence>
<accession>A0A9K3PY10</accession>
<feature type="transmembrane region" description="Helical" evidence="8">
    <location>
        <begin position="200"/>
        <end position="221"/>
    </location>
</feature>
<name>A0A9K3PY10_9STRA</name>
<feature type="transmembrane region" description="Helical" evidence="8">
    <location>
        <begin position="470"/>
        <end position="488"/>
    </location>
</feature>
<dbReference type="GO" id="GO:0015203">
    <property type="term" value="F:polyamine transmembrane transporter activity"/>
    <property type="evidence" value="ECO:0007669"/>
    <property type="project" value="UniProtKB-ARBA"/>
</dbReference>